<keyword evidence="11" id="KW-0902">Two-component regulatory system</keyword>
<dbReference type="SUPFAM" id="SSF55874">
    <property type="entry name" value="ATPase domain of HSP90 chaperone/DNA topoisomerase II/histidine kinase"/>
    <property type="match status" value="2"/>
</dbReference>
<dbReference type="Pfam" id="PF08448">
    <property type="entry name" value="PAS_4"/>
    <property type="match status" value="3"/>
</dbReference>
<evidence type="ECO:0000256" key="5">
    <source>
        <dbReference type="ARBA" id="ARBA00022679"/>
    </source>
</evidence>
<comment type="catalytic activity">
    <reaction evidence="1">
        <text>ATP + protein L-histidine = ADP + protein N-phospho-L-histidine.</text>
        <dbReference type="EC" id="2.7.13.3"/>
    </reaction>
</comment>
<feature type="domain" description="PAC" evidence="15">
    <location>
        <begin position="590"/>
        <end position="642"/>
    </location>
</feature>
<keyword evidence="5" id="KW-0808">Transferase</keyword>
<dbReference type="Pfam" id="PF01590">
    <property type="entry name" value="GAF"/>
    <property type="match status" value="1"/>
</dbReference>
<dbReference type="Gene3D" id="3.30.565.10">
    <property type="entry name" value="Histidine kinase-like ATPase, C-terminal domain"/>
    <property type="match status" value="2"/>
</dbReference>
<dbReference type="InterPro" id="IPR003594">
    <property type="entry name" value="HATPase_dom"/>
</dbReference>
<evidence type="ECO:0000256" key="4">
    <source>
        <dbReference type="ARBA" id="ARBA00022553"/>
    </source>
</evidence>
<feature type="domain" description="Histidine kinase" evidence="13">
    <location>
        <begin position="182"/>
        <end position="382"/>
    </location>
</feature>
<evidence type="ECO:0000256" key="9">
    <source>
        <dbReference type="ARBA" id="ARBA00022840"/>
    </source>
</evidence>
<organism evidence="16 17">
    <name type="scientific">Halolamina pelagica</name>
    <dbReference type="NCBI Taxonomy" id="699431"/>
    <lineage>
        <taxon>Archaea</taxon>
        <taxon>Methanobacteriati</taxon>
        <taxon>Methanobacteriota</taxon>
        <taxon>Stenosarchaea group</taxon>
        <taxon>Halobacteria</taxon>
        <taxon>Halobacteriales</taxon>
        <taxon>Haloferacaceae</taxon>
    </lineage>
</organism>
<keyword evidence="12" id="KW-0472">Membrane</keyword>
<feature type="domain" description="PAS" evidence="14">
    <location>
        <begin position="396"/>
        <end position="450"/>
    </location>
</feature>
<proteinExistence type="predicted"/>
<evidence type="ECO:0000259" key="13">
    <source>
        <dbReference type="PROSITE" id="PS50109"/>
    </source>
</evidence>
<keyword evidence="7" id="KW-0547">Nucleotide-binding</keyword>
<accession>A0A1I5NVL7</accession>
<dbReference type="GO" id="GO:0000155">
    <property type="term" value="F:phosphorelay sensor kinase activity"/>
    <property type="evidence" value="ECO:0007669"/>
    <property type="project" value="InterPro"/>
</dbReference>
<protein>
    <recommendedName>
        <fullName evidence="3">histidine kinase</fullName>
        <ecNumber evidence="3">2.7.13.3</ecNumber>
    </recommendedName>
</protein>
<dbReference type="GO" id="GO:0030295">
    <property type="term" value="F:protein kinase activator activity"/>
    <property type="evidence" value="ECO:0007669"/>
    <property type="project" value="TreeGrafter"/>
</dbReference>
<keyword evidence="17" id="KW-1185">Reference proteome</keyword>
<dbReference type="InterPro" id="IPR029016">
    <property type="entry name" value="GAF-like_dom_sf"/>
</dbReference>
<dbReference type="SMART" id="SM00388">
    <property type="entry name" value="HisKA"/>
    <property type="match status" value="2"/>
</dbReference>
<dbReference type="SUPFAM" id="SSF55785">
    <property type="entry name" value="PYP-like sensor domain (PAS domain)"/>
    <property type="match status" value="3"/>
</dbReference>
<dbReference type="AlphaFoldDB" id="A0A1I5NVL7"/>
<dbReference type="InterPro" id="IPR000700">
    <property type="entry name" value="PAS-assoc_C"/>
</dbReference>
<dbReference type="PANTHER" id="PTHR42878">
    <property type="entry name" value="TWO-COMPONENT HISTIDINE KINASE"/>
    <property type="match status" value="1"/>
</dbReference>
<dbReference type="SMART" id="SM00065">
    <property type="entry name" value="GAF"/>
    <property type="match status" value="1"/>
</dbReference>
<evidence type="ECO:0000313" key="16">
    <source>
        <dbReference type="EMBL" id="SFP25835.1"/>
    </source>
</evidence>
<evidence type="ECO:0000259" key="14">
    <source>
        <dbReference type="PROSITE" id="PS50112"/>
    </source>
</evidence>
<evidence type="ECO:0000256" key="3">
    <source>
        <dbReference type="ARBA" id="ARBA00012438"/>
    </source>
</evidence>
<dbReference type="RefSeq" id="WP_166623253.1">
    <property type="nucleotide sequence ID" value="NZ_FOXI01000002.1"/>
</dbReference>
<dbReference type="OrthoDB" id="230688at2157"/>
<evidence type="ECO:0000256" key="10">
    <source>
        <dbReference type="ARBA" id="ARBA00022989"/>
    </source>
</evidence>
<dbReference type="InterPro" id="IPR036097">
    <property type="entry name" value="HisK_dim/P_sf"/>
</dbReference>
<dbReference type="Proteomes" id="UP000183769">
    <property type="component" value="Unassembled WGS sequence"/>
</dbReference>
<keyword evidence="8" id="KW-0418">Kinase</keyword>
<keyword evidence="10" id="KW-1133">Transmembrane helix</keyword>
<dbReference type="PROSITE" id="PS50113">
    <property type="entry name" value="PAC"/>
    <property type="match status" value="1"/>
</dbReference>
<dbReference type="InterPro" id="IPR036890">
    <property type="entry name" value="HATPase_C_sf"/>
</dbReference>
<dbReference type="SMART" id="SM00387">
    <property type="entry name" value="HATPase_c"/>
    <property type="match status" value="2"/>
</dbReference>
<dbReference type="GO" id="GO:0000156">
    <property type="term" value="F:phosphorelay response regulator activity"/>
    <property type="evidence" value="ECO:0007669"/>
    <property type="project" value="TreeGrafter"/>
</dbReference>
<dbReference type="PANTHER" id="PTHR42878:SF7">
    <property type="entry name" value="SENSOR HISTIDINE KINASE GLRK"/>
    <property type="match status" value="1"/>
</dbReference>
<keyword evidence="9" id="KW-0067">ATP-binding</keyword>
<gene>
    <name evidence="16" type="ORF">SAMN05216277_102217</name>
</gene>
<dbReference type="InterPro" id="IPR000014">
    <property type="entry name" value="PAS"/>
</dbReference>
<dbReference type="Gene3D" id="1.10.287.130">
    <property type="match status" value="1"/>
</dbReference>
<dbReference type="InterPro" id="IPR004358">
    <property type="entry name" value="Sig_transdc_His_kin-like_C"/>
</dbReference>
<dbReference type="Pfam" id="PF00512">
    <property type="entry name" value="HisKA"/>
    <property type="match status" value="1"/>
</dbReference>
<feature type="domain" description="PAS" evidence="14">
    <location>
        <begin position="515"/>
        <end position="587"/>
    </location>
</feature>
<name>A0A1I5NVL7_9EURY</name>
<dbReference type="GO" id="GO:0005524">
    <property type="term" value="F:ATP binding"/>
    <property type="evidence" value="ECO:0007669"/>
    <property type="project" value="UniProtKB-KW"/>
</dbReference>
<dbReference type="InterPro" id="IPR035965">
    <property type="entry name" value="PAS-like_dom_sf"/>
</dbReference>
<dbReference type="EC" id="2.7.13.3" evidence="3"/>
<dbReference type="InterPro" id="IPR013656">
    <property type="entry name" value="PAS_4"/>
</dbReference>
<keyword evidence="4" id="KW-0597">Phosphoprotein</keyword>
<evidence type="ECO:0000313" key="17">
    <source>
        <dbReference type="Proteomes" id="UP000183769"/>
    </source>
</evidence>
<dbReference type="PROSITE" id="PS50109">
    <property type="entry name" value="HIS_KIN"/>
    <property type="match status" value="2"/>
</dbReference>
<dbReference type="Gene3D" id="3.30.450.40">
    <property type="match status" value="1"/>
</dbReference>
<evidence type="ECO:0000256" key="2">
    <source>
        <dbReference type="ARBA" id="ARBA00004141"/>
    </source>
</evidence>
<feature type="domain" description="Histidine kinase" evidence="13">
    <location>
        <begin position="763"/>
        <end position="951"/>
    </location>
</feature>
<dbReference type="Gene3D" id="3.30.450.20">
    <property type="entry name" value="PAS domain"/>
    <property type="match status" value="3"/>
</dbReference>
<dbReference type="GO" id="GO:0007234">
    <property type="term" value="P:osmosensory signaling via phosphorelay pathway"/>
    <property type="evidence" value="ECO:0007669"/>
    <property type="project" value="TreeGrafter"/>
</dbReference>
<dbReference type="InterPro" id="IPR005467">
    <property type="entry name" value="His_kinase_dom"/>
</dbReference>
<sequence length="958" mass="105491">MSESGQQARRDLYELLRSENTFEQKARGALELGRRYLDADNGHLTQIDQQTGHWEAIVSTDGPGGDFPPGLELDLGTTYCRRTIEADAPIAVSEAPNQGWADDPAFQQHGLHCYHGTKLILDGKPYGTVCFVAENPRKEQFSEDETMFAELIAQMLERELERERHEAQLHQQTNLAVVLNRVLRHNLRNGMTVIRGYTQLVGGKRDNDTMRQMALQKIDSILELSEKARQLSSVIAVDQEREPADIVSLVRDCVNSVEQSYPNANVTIAAEQEAQASILTSFGRAVEELIENAAKHGSDSPTVTVTVETVPKAVEIRITDDGPGLSRDEADVLETGEETPLKHGSGLGLWLAHWIVSSNDGTITPAITDDGTTLTITVPRGPMGSNDDQLTELSRARDQYKASFEEAGDGMTITDDSARILAVNAEAARIYGEDRQALLGRSMQEFLPSEFDFEAEWGEIQSSKMKRDELDIVSPDGGVSPIEYTAKTDIVPGQHLIVSRDISERKERERVLQATANRLETMVNLSPEPILALDATGAIQLWNNAAAEVFEFEAEAVLGERIHSLDLFNPSQASDFEERLERVLAGETIRNLEVQRQTGDDTTVDLRISAAPLRGEADSVTGLIAVTTDVSEEKARKRELEQTQERYRIVAENFPNGGVFLFDSDMRFQVAAGKGLEDAGLDPAGLEGLHVREALDGEIPSPFIEMCQAALDGESQRKELPFMNRTYQVQTVPVEDTDGAVYAGIAMTQNVTNRRERERFASMVSHDLRNPLNVAQGRLTLARESGEWDHLDHVESALGRIETLIEDVLSLSQSETAVEERELIDLATIVNNCWGSVDTADATFTNRLEGTIRADETRLKQVFENLFGNAYEHGGDGVSVTVGNRDDGFYVEDTGPGIPVSDRSTVFEEGHSSDSDGTGLGLSIVERAVEVHGWDIRVEEGSAGGARFVISGVEYEQP</sequence>
<evidence type="ECO:0000259" key="15">
    <source>
        <dbReference type="PROSITE" id="PS50113"/>
    </source>
</evidence>
<dbReference type="NCBIfam" id="TIGR00229">
    <property type="entry name" value="sensory_box"/>
    <property type="match status" value="2"/>
</dbReference>
<dbReference type="InterPro" id="IPR003018">
    <property type="entry name" value="GAF"/>
</dbReference>
<dbReference type="CDD" id="cd00082">
    <property type="entry name" value="HisKA"/>
    <property type="match status" value="1"/>
</dbReference>
<comment type="subcellular location">
    <subcellularLocation>
        <location evidence="2">Membrane</location>
        <topology evidence="2">Multi-pass membrane protein</topology>
    </subcellularLocation>
</comment>
<evidence type="ECO:0000256" key="12">
    <source>
        <dbReference type="ARBA" id="ARBA00023136"/>
    </source>
</evidence>
<dbReference type="EMBL" id="FOXI01000002">
    <property type="protein sequence ID" value="SFP25835.1"/>
    <property type="molecule type" value="Genomic_DNA"/>
</dbReference>
<keyword evidence="6" id="KW-0812">Transmembrane</keyword>
<dbReference type="Pfam" id="PF02518">
    <property type="entry name" value="HATPase_c"/>
    <property type="match status" value="2"/>
</dbReference>
<dbReference type="PRINTS" id="PR00344">
    <property type="entry name" value="BCTRLSENSOR"/>
</dbReference>
<evidence type="ECO:0000256" key="6">
    <source>
        <dbReference type="ARBA" id="ARBA00022692"/>
    </source>
</evidence>
<reference evidence="17" key="1">
    <citation type="submission" date="2016-10" db="EMBL/GenBank/DDBJ databases">
        <authorList>
            <person name="Varghese N."/>
            <person name="Submissions S."/>
        </authorList>
    </citation>
    <scope>NUCLEOTIDE SEQUENCE [LARGE SCALE GENOMIC DNA]</scope>
    <source>
        <strain evidence="17">CGMCC 1.10329</strain>
    </source>
</reference>
<evidence type="ECO:0000256" key="7">
    <source>
        <dbReference type="ARBA" id="ARBA00022741"/>
    </source>
</evidence>
<evidence type="ECO:0000256" key="11">
    <source>
        <dbReference type="ARBA" id="ARBA00023012"/>
    </source>
</evidence>
<evidence type="ECO:0000256" key="1">
    <source>
        <dbReference type="ARBA" id="ARBA00000085"/>
    </source>
</evidence>
<dbReference type="InterPro" id="IPR050351">
    <property type="entry name" value="BphY/WalK/GraS-like"/>
</dbReference>
<dbReference type="PROSITE" id="PS50112">
    <property type="entry name" value="PAS"/>
    <property type="match status" value="2"/>
</dbReference>
<dbReference type="GO" id="GO:0016020">
    <property type="term" value="C:membrane"/>
    <property type="evidence" value="ECO:0007669"/>
    <property type="project" value="UniProtKB-SubCell"/>
</dbReference>
<dbReference type="SUPFAM" id="SSF55781">
    <property type="entry name" value="GAF domain-like"/>
    <property type="match status" value="1"/>
</dbReference>
<dbReference type="InterPro" id="IPR003661">
    <property type="entry name" value="HisK_dim/P_dom"/>
</dbReference>
<dbReference type="SMART" id="SM00091">
    <property type="entry name" value="PAS"/>
    <property type="match status" value="3"/>
</dbReference>
<dbReference type="CDD" id="cd00130">
    <property type="entry name" value="PAS"/>
    <property type="match status" value="2"/>
</dbReference>
<dbReference type="SUPFAM" id="SSF47384">
    <property type="entry name" value="Homodimeric domain of signal transducing histidine kinase"/>
    <property type="match status" value="1"/>
</dbReference>
<evidence type="ECO:0000256" key="8">
    <source>
        <dbReference type="ARBA" id="ARBA00022777"/>
    </source>
</evidence>